<dbReference type="Gene3D" id="6.20.20.10">
    <property type="match status" value="1"/>
</dbReference>
<evidence type="ECO:0000256" key="1">
    <source>
        <dbReference type="SAM" id="MobiDB-lite"/>
    </source>
</evidence>
<dbReference type="Proteomes" id="UP001158049">
    <property type="component" value="Unassembled WGS sequence"/>
</dbReference>
<dbReference type="EMBL" id="FXUL01000011">
    <property type="protein sequence ID" value="SMP65599.1"/>
    <property type="molecule type" value="Genomic_DNA"/>
</dbReference>
<evidence type="ECO:0000313" key="3">
    <source>
        <dbReference type="Proteomes" id="UP001158049"/>
    </source>
</evidence>
<keyword evidence="3" id="KW-1185">Reference proteome</keyword>
<comment type="caution">
    <text evidence="2">The sequence shown here is derived from an EMBL/GenBank/DDBJ whole genome shotgun (WGS) entry which is preliminary data.</text>
</comment>
<feature type="compositionally biased region" description="Low complexity" evidence="1">
    <location>
        <begin position="1"/>
        <end position="16"/>
    </location>
</feature>
<sequence>MHTQSTAAVTVATAAAPGIPASSGQRNPGDESASGAPQTAEDICPECQGSGKLAQGSCANCGGTGRIVKIIGDA</sequence>
<organism evidence="2 3">
    <name type="scientific">Noviherbaspirillum suwonense</name>
    <dbReference type="NCBI Taxonomy" id="1224511"/>
    <lineage>
        <taxon>Bacteria</taxon>
        <taxon>Pseudomonadati</taxon>
        <taxon>Pseudomonadota</taxon>
        <taxon>Betaproteobacteria</taxon>
        <taxon>Burkholderiales</taxon>
        <taxon>Oxalobacteraceae</taxon>
        <taxon>Noviherbaspirillum</taxon>
    </lineage>
</organism>
<evidence type="ECO:0008006" key="4">
    <source>
        <dbReference type="Google" id="ProtNLM"/>
    </source>
</evidence>
<gene>
    <name evidence="2" type="ORF">SAMN06295970_11114</name>
</gene>
<protein>
    <recommendedName>
        <fullName evidence="4">Molecular chaperone DnaJ</fullName>
    </recommendedName>
</protein>
<accession>A0ABY1QAG7</accession>
<dbReference type="InterPro" id="IPR036410">
    <property type="entry name" value="HSP_DnaJ_Cys-rich_dom_sf"/>
</dbReference>
<name>A0ABY1QAG7_9BURK</name>
<dbReference type="RefSeq" id="WP_283443052.1">
    <property type="nucleotide sequence ID" value="NZ_FXUL01000011.1"/>
</dbReference>
<dbReference type="SUPFAM" id="SSF57938">
    <property type="entry name" value="DnaJ/Hsp40 cysteine-rich domain"/>
    <property type="match status" value="1"/>
</dbReference>
<feature type="region of interest" description="Disordered" evidence="1">
    <location>
        <begin position="1"/>
        <end position="41"/>
    </location>
</feature>
<reference evidence="2 3" key="1">
    <citation type="submission" date="2017-05" db="EMBL/GenBank/DDBJ databases">
        <authorList>
            <person name="Varghese N."/>
            <person name="Submissions S."/>
        </authorList>
    </citation>
    <scope>NUCLEOTIDE SEQUENCE [LARGE SCALE GENOMIC DNA]</scope>
    <source>
        <strain evidence="2 3">DSM 26001</strain>
    </source>
</reference>
<evidence type="ECO:0000313" key="2">
    <source>
        <dbReference type="EMBL" id="SMP65599.1"/>
    </source>
</evidence>
<proteinExistence type="predicted"/>